<keyword evidence="2 5" id="KW-0689">Ribosomal protein</keyword>
<dbReference type="NCBIfam" id="NF005208">
    <property type="entry name" value="PRK06676.1"/>
    <property type="match status" value="1"/>
</dbReference>
<dbReference type="FunFam" id="2.40.50.140:FF:000051">
    <property type="entry name" value="RNA-binding transcriptional accessory protein"/>
    <property type="match status" value="1"/>
</dbReference>
<name>A0AA42DKU8_9FIRM</name>
<comment type="caution">
    <text evidence="5">The sequence shown here is derived from an EMBL/GenBank/DDBJ whole genome shotgun (WGS) entry which is preliminary data.</text>
</comment>
<dbReference type="PANTHER" id="PTHR10724">
    <property type="entry name" value="30S RIBOSOMAL PROTEIN S1"/>
    <property type="match status" value="1"/>
</dbReference>
<dbReference type="GO" id="GO:0005737">
    <property type="term" value="C:cytoplasm"/>
    <property type="evidence" value="ECO:0007669"/>
    <property type="project" value="UniProtKB-ARBA"/>
</dbReference>
<dbReference type="AlphaFoldDB" id="A0AA42DKU8"/>
<dbReference type="GO" id="GO:0003735">
    <property type="term" value="F:structural constituent of ribosome"/>
    <property type="evidence" value="ECO:0007669"/>
    <property type="project" value="TreeGrafter"/>
</dbReference>
<accession>A0AA42DKU8</accession>
<evidence type="ECO:0000256" key="2">
    <source>
        <dbReference type="ARBA" id="ARBA00022980"/>
    </source>
</evidence>
<evidence type="ECO:0000313" key="6">
    <source>
        <dbReference type="Proteomes" id="UP001169242"/>
    </source>
</evidence>
<dbReference type="InterPro" id="IPR035104">
    <property type="entry name" value="Ribosomal_protein_S1-like"/>
</dbReference>
<comment type="similarity">
    <text evidence="1">Belongs to the bacterial ribosomal protein bS1 family.</text>
</comment>
<dbReference type="EMBL" id="JAQIFT010000016">
    <property type="protein sequence ID" value="MDA3730676.1"/>
    <property type="molecule type" value="Genomic_DNA"/>
</dbReference>
<gene>
    <name evidence="5" type="primary">rpsA</name>
    <name evidence="5" type="ORF">PBV87_04075</name>
</gene>
<dbReference type="PRINTS" id="PR00681">
    <property type="entry name" value="RIBOSOMALS1"/>
</dbReference>
<dbReference type="CDD" id="cd04465">
    <property type="entry name" value="S1_RPS1_repeat_ec2_hs2"/>
    <property type="match status" value="1"/>
</dbReference>
<sequence length="388" mass="43165">MDENNLTMADFMDEIDKSMVRIRKGDIKEATVVSVEDAGIITNIGTHADAIVSWNEYSYEEVNKEDVQVGDKFDVLVLNTDDGDGNIIVSKRRAESEVALENIEELYKTHAHFTVKVKEVVKGGVIAILQGMRAFIPGSQLTDTYVEDLAQFVGQQVEVEIIEFNAKNKKIVLSGKEIAKAKTAELKKERFNSIVEGEKYTGTVTKLMPYGAFVNIGGVEGLVHNTDLSWTRIKHPSDVVKEGDKLQVTVISIDHEKGKIALRAKDVAMDPWYLETANLEKGQIVKGKVVKMMSFGAFVSLSDNVEGLVHISQITEKRISKPEEALEIGQEVKVKIIQLDKTNKKIGLSMTEVEEEVDPSMMAYMQEDEESISTMGDVLGNAFKDLFK</sequence>
<dbReference type="InterPro" id="IPR012340">
    <property type="entry name" value="NA-bd_OB-fold"/>
</dbReference>
<evidence type="ECO:0000259" key="4">
    <source>
        <dbReference type="PROSITE" id="PS50126"/>
    </source>
</evidence>
<evidence type="ECO:0000313" key="5">
    <source>
        <dbReference type="EMBL" id="MDA3730676.1"/>
    </source>
</evidence>
<keyword evidence="6" id="KW-1185">Reference proteome</keyword>
<dbReference type="InterPro" id="IPR003029">
    <property type="entry name" value="S1_domain"/>
</dbReference>
<dbReference type="RefSeq" id="WP_053984232.1">
    <property type="nucleotide sequence ID" value="NZ_JAQIFT010000016.1"/>
</dbReference>
<dbReference type="SUPFAM" id="SSF50249">
    <property type="entry name" value="Nucleic acid-binding proteins"/>
    <property type="match status" value="4"/>
</dbReference>
<dbReference type="GO" id="GO:0006412">
    <property type="term" value="P:translation"/>
    <property type="evidence" value="ECO:0007669"/>
    <property type="project" value="TreeGrafter"/>
</dbReference>
<proteinExistence type="inferred from homology"/>
<dbReference type="Pfam" id="PF00575">
    <property type="entry name" value="S1"/>
    <property type="match status" value="4"/>
</dbReference>
<feature type="domain" description="S1 motif" evidence="4">
    <location>
        <begin position="110"/>
        <end position="176"/>
    </location>
</feature>
<dbReference type="SMART" id="SM00316">
    <property type="entry name" value="S1"/>
    <property type="match status" value="4"/>
</dbReference>
<dbReference type="Gene3D" id="2.40.50.140">
    <property type="entry name" value="Nucleic acid-binding proteins"/>
    <property type="match status" value="4"/>
</dbReference>
<organism evidence="5 6">
    <name type="scientific">Holtiella tumoricola</name>
    <dbReference type="NCBI Taxonomy" id="3018743"/>
    <lineage>
        <taxon>Bacteria</taxon>
        <taxon>Bacillati</taxon>
        <taxon>Bacillota</taxon>
        <taxon>Clostridia</taxon>
        <taxon>Lachnospirales</taxon>
        <taxon>Cellulosilyticaceae</taxon>
        <taxon>Holtiella</taxon>
    </lineage>
</organism>
<dbReference type="PANTHER" id="PTHR10724:SF7">
    <property type="entry name" value="SMALL RIBOSOMAL SUBUNIT PROTEIN BS1C"/>
    <property type="match status" value="1"/>
</dbReference>
<dbReference type="Proteomes" id="UP001169242">
    <property type="component" value="Unassembled WGS sequence"/>
</dbReference>
<dbReference type="PROSITE" id="PS50126">
    <property type="entry name" value="S1"/>
    <property type="match status" value="4"/>
</dbReference>
<feature type="domain" description="S1 motif" evidence="4">
    <location>
        <begin position="25"/>
        <end position="92"/>
    </location>
</feature>
<evidence type="ECO:0000256" key="1">
    <source>
        <dbReference type="ARBA" id="ARBA00006767"/>
    </source>
</evidence>
<evidence type="ECO:0000256" key="3">
    <source>
        <dbReference type="ARBA" id="ARBA00023274"/>
    </source>
</evidence>
<dbReference type="GO" id="GO:0003729">
    <property type="term" value="F:mRNA binding"/>
    <property type="evidence" value="ECO:0007669"/>
    <property type="project" value="TreeGrafter"/>
</dbReference>
<dbReference type="CDD" id="cd05688">
    <property type="entry name" value="S1_RPS1_repeat_ec3"/>
    <property type="match status" value="1"/>
</dbReference>
<feature type="domain" description="S1 motif" evidence="4">
    <location>
        <begin position="197"/>
        <end position="265"/>
    </location>
</feature>
<keyword evidence="3" id="KW-0687">Ribonucleoprotein</keyword>
<dbReference type="GO" id="GO:1990904">
    <property type="term" value="C:ribonucleoprotein complex"/>
    <property type="evidence" value="ECO:0007669"/>
    <property type="project" value="UniProtKB-KW"/>
</dbReference>
<protein>
    <submittedName>
        <fullName evidence="5">30S ribosomal protein S1</fullName>
    </submittedName>
</protein>
<dbReference type="InterPro" id="IPR050437">
    <property type="entry name" value="Ribos_protein_bS1-like"/>
</dbReference>
<dbReference type="GO" id="GO:0005840">
    <property type="term" value="C:ribosome"/>
    <property type="evidence" value="ECO:0007669"/>
    <property type="project" value="UniProtKB-KW"/>
</dbReference>
<reference evidence="5" key="1">
    <citation type="journal article" date="2023" name="Int. J. Syst. Evol. Microbiol.">
        <title>&lt;i&gt;Holtiella tumoricola&lt;/i&gt; gen. nov. sp. nov., isolated from a human clinical sample.</title>
        <authorList>
            <person name="Allen-Vercoe E."/>
            <person name="Daigneault M.C."/>
            <person name="Vancuren S.J."/>
            <person name="Cochrane K."/>
            <person name="O'Neal L.L."/>
            <person name="Sankaranarayanan K."/>
            <person name="Lawson P.A."/>
        </authorList>
    </citation>
    <scope>NUCLEOTIDE SEQUENCE</scope>
    <source>
        <strain evidence="5">CC70A</strain>
    </source>
</reference>
<feature type="domain" description="S1 motif" evidence="4">
    <location>
        <begin position="282"/>
        <end position="351"/>
    </location>
</feature>